<comment type="caution">
    <text evidence="10">The sequence shown here is derived from an EMBL/GenBank/DDBJ whole genome shotgun (WGS) entry which is preliminary data.</text>
</comment>
<reference evidence="10 11" key="1">
    <citation type="submission" date="2014-05" db="EMBL/GenBank/DDBJ databases">
        <title>Draft genome sequence of a rare smut relative, Tilletiaria anomala UBC 951.</title>
        <authorList>
            <consortium name="DOE Joint Genome Institute"/>
            <person name="Toome M."/>
            <person name="Kuo A."/>
            <person name="Henrissat B."/>
            <person name="Lipzen A."/>
            <person name="Tritt A."/>
            <person name="Yoshinaga Y."/>
            <person name="Zane M."/>
            <person name="Barry K."/>
            <person name="Grigoriev I.V."/>
            <person name="Spatafora J.W."/>
            <person name="Aimea M.C."/>
        </authorList>
    </citation>
    <scope>NUCLEOTIDE SEQUENCE [LARGE SCALE GENOMIC DNA]</scope>
    <source>
        <strain evidence="10 11">UBC 951</strain>
    </source>
</reference>
<dbReference type="InterPro" id="IPR017853">
    <property type="entry name" value="GH"/>
</dbReference>
<keyword evidence="11" id="KW-1185">Reference proteome</keyword>
<evidence type="ECO:0000313" key="11">
    <source>
        <dbReference type="Proteomes" id="UP000027361"/>
    </source>
</evidence>
<evidence type="ECO:0000256" key="5">
    <source>
        <dbReference type="ARBA" id="ARBA00022801"/>
    </source>
</evidence>
<keyword evidence="4" id="KW-0732">Signal</keyword>
<evidence type="ECO:0000256" key="1">
    <source>
        <dbReference type="ARBA" id="ARBA00001412"/>
    </source>
</evidence>
<dbReference type="InterPro" id="IPR001944">
    <property type="entry name" value="Glycoside_Hdrlase_35"/>
</dbReference>
<keyword evidence="5 10" id="KW-0378">Hydrolase</keyword>
<dbReference type="InterPro" id="IPR008979">
    <property type="entry name" value="Galactose-bd-like_sf"/>
</dbReference>
<dbReference type="AlphaFoldDB" id="A0A066VW70"/>
<dbReference type="InterPro" id="IPR031330">
    <property type="entry name" value="Gly_Hdrlase_35_cat"/>
</dbReference>
<dbReference type="Pfam" id="PF01301">
    <property type="entry name" value="Glyco_hydro_35"/>
    <property type="match status" value="1"/>
</dbReference>
<evidence type="ECO:0000256" key="3">
    <source>
        <dbReference type="ARBA" id="ARBA00012756"/>
    </source>
</evidence>
<dbReference type="Gene3D" id="2.102.20.10">
    <property type="entry name" value="Beta-galactosidase, domain 2"/>
    <property type="match status" value="1"/>
</dbReference>
<evidence type="ECO:0000256" key="4">
    <source>
        <dbReference type="ARBA" id="ARBA00022729"/>
    </source>
</evidence>
<feature type="domain" description="Beta-galactosidase" evidence="9">
    <location>
        <begin position="362"/>
        <end position="556"/>
    </location>
</feature>
<dbReference type="InterPro" id="IPR018954">
    <property type="entry name" value="Betagal_dom2"/>
</dbReference>
<dbReference type="Pfam" id="PF10435">
    <property type="entry name" value="BetaGal_dom2"/>
    <property type="match status" value="1"/>
</dbReference>
<evidence type="ECO:0000256" key="6">
    <source>
        <dbReference type="ARBA" id="ARBA00023180"/>
    </source>
</evidence>
<dbReference type="Pfam" id="PF13364">
    <property type="entry name" value="BetaGal_ABD2"/>
    <property type="match status" value="2"/>
</dbReference>
<dbReference type="EC" id="3.2.1.23" evidence="3"/>
<dbReference type="Gene3D" id="3.20.20.80">
    <property type="entry name" value="Glycosidases"/>
    <property type="match status" value="1"/>
</dbReference>
<accession>A0A066VW70</accession>
<organism evidence="10 11">
    <name type="scientific">Tilletiaria anomala (strain ATCC 24038 / CBS 436.72 / UBC 951)</name>
    <dbReference type="NCBI Taxonomy" id="1037660"/>
    <lineage>
        <taxon>Eukaryota</taxon>
        <taxon>Fungi</taxon>
        <taxon>Dikarya</taxon>
        <taxon>Basidiomycota</taxon>
        <taxon>Ustilaginomycotina</taxon>
        <taxon>Exobasidiomycetes</taxon>
        <taxon>Georgefischeriales</taxon>
        <taxon>Tilletiariaceae</taxon>
        <taxon>Tilletiaria</taxon>
    </lineage>
</organism>
<dbReference type="Gene3D" id="2.60.390.10">
    <property type="entry name" value="Beta-galactosidase, domain 3"/>
    <property type="match status" value="1"/>
</dbReference>
<dbReference type="GeneID" id="25262493"/>
<dbReference type="InterPro" id="IPR037110">
    <property type="entry name" value="Betagal_dom2_sf"/>
</dbReference>
<protein>
    <recommendedName>
        <fullName evidence="3">beta-galactosidase</fullName>
        <ecNumber evidence="3">3.2.1.23</ecNumber>
    </recommendedName>
</protein>
<dbReference type="HOGENOM" id="CLU_005732_2_0_1"/>
<gene>
    <name evidence="10" type="ORF">K437DRAFT_224942</name>
</gene>
<dbReference type="OMA" id="LETFWQF"/>
<dbReference type="Gene3D" id="2.60.120.260">
    <property type="entry name" value="Galactose-binding domain-like"/>
    <property type="match status" value="2"/>
</dbReference>
<dbReference type="InParanoid" id="A0A066VW70"/>
<dbReference type="STRING" id="1037660.A0A066VW70"/>
<evidence type="ECO:0000256" key="7">
    <source>
        <dbReference type="ARBA" id="ARBA00023295"/>
    </source>
</evidence>
<dbReference type="InterPro" id="IPR036833">
    <property type="entry name" value="BetaGal_dom3_sf"/>
</dbReference>
<keyword evidence="6" id="KW-0325">Glycoprotein</keyword>
<dbReference type="SUPFAM" id="SSF49785">
    <property type="entry name" value="Galactose-binding domain-like"/>
    <property type="match status" value="2"/>
</dbReference>
<name>A0A066VW70_TILAU</name>
<dbReference type="SUPFAM" id="SSF117100">
    <property type="entry name" value="Beta-galactosidase LacA, domain 3"/>
    <property type="match status" value="1"/>
</dbReference>
<dbReference type="PRINTS" id="PR00742">
    <property type="entry name" value="GLHYDRLASE35"/>
</dbReference>
<evidence type="ECO:0000256" key="2">
    <source>
        <dbReference type="ARBA" id="ARBA00009809"/>
    </source>
</evidence>
<dbReference type="OrthoDB" id="1657402at2759"/>
<dbReference type="InterPro" id="IPR025972">
    <property type="entry name" value="BetaGal_dom3"/>
</dbReference>
<comment type="similarity">
    <text evidence="2 8">Belongs to the glycosyl hydrolase 35 family.</text>
</comment>
<dbReference type="SMART" id="SM01029">
    <property type="entry name" value="BetaGal_dom2"/>
    <property type="match status" value="1"/>
</dbReference>
<dbReference type="SUPFAM" id="SSF51011">
    <property type="entry name" value="Glycosyl hydrolase domain"/>
    <property type="match status" value="1"/>
</dbReference>
<dbReference type="EMBL" id="JMSN01000051">
    <property type="protein sequence ID" value="KDN44533.1"/>
    <property type="molecule type" value="Genomic_DNA"/>
</dbReference>
<evidence type="ECO:0000313" key="10">
    <source>
        <dbReference type="EMBL" id="KDN44533.1"/>
    </source>
</evidence>
<dbReference type="RefSeq" id="XP_013242807.1">
    <property type="nucleotide sequence ID" value="XM_013387353.1"/>
</dbReference>
<evidence type="ECO:0000259" key="9">
    <source>
        <dbReference type="SMART" id="SM01029"/>
    </source>
</evidence>
<dbReference type="PANTHER" id="PTHR23421">
    <property type="entry name" value="BETA-GALACTOSIDASE RELATED"/>
    <property type="match status" value="1"/>
</dbReference>
<dbReference type="SUPFAM" id="SSF51445">
    <property type="entry name" value="(Trans)glycosidases"/>
    <property type="match status" value="1"/>
</dbReference>
<comment type="catalytic activity">
    <reaction evidence="1">
        <text>Hydrolysis of terminal non-reducing beta-D-galactose residues in beta-D-galactosides.</text>
        <dbReference type="EC" id="3.2.1.23"/>
    </reaction>
</comment>
<evidence type="ECO:0000256" key="8">
    <source>
        <dbReference type="RuleBase" id="RU003679"/>
    </source>
</evidence>
<dbReference type="Pfam" id="PF13363">
    <property type="entry name" value="BetaGal_dom3"/>
    <property type="match status" value="1"/>
</dbReference>
<dbReference type="InterPro" id="IPR025300">
    <property type="entry name" value="BetaGal_jelly_roll_dom"/>
</dbReference>
<dbReference type="GO" id="GO:0005975">
    <property type="term" value="P:carbohydrate metabolic process"/>
    <property type="evidence" value="ECO:0007669"/>
    <property type="project" value="InterPro"/>
</dbReference>
<dbReference type="Proteomes" id="UP000027361">
    <property type="component" value="Unassembled WGS sequence"/>
</dbReference>
<sequence>MRSGTGSKLQSKGPLSWDDRSVVIGGQRIMIYAEEYHPYRNPVPGLWRDALQKIKSANFNTVSIYTSWGIISPKKGVAYLESFNDLEEFLKVAKEVGIFVILRPGPYINAETTNGGIAPWLQNEPGIMRQNSTAYTQGQIPYLTAITDIAKKYQLSTRPDGEVDPSSGPIIMVQVENEYSVTPERQAYFDDLKQFYTEHGITVPFSFNTCCTPAGGAYADDVELYGQDGYPLGFDCGNPTNWGNGVQTGLEEEFHKIKSIQPVFLPEYQGGSFDPYGGYGYEQCYQLVGVEFARVWGQSLLAEGVRMQSYYMGLGGTSWAGIAYPHVYTSYDYAAGIKENRIIRDKHREYALTAGFWQAFPEFIGAERVAFGPGTDVVDNDKSVYASKFNATDNSQQTFYVVRQTNSTSTEKTTFKMTLDTVRGQRSAPAEGTFTLNGRDSRLIAVNGALSKLSTLLYSTAQIGFVRSYGGSDVVLLHGDPGVSHEAVFAANDANAKFTVTTYDKGKGQVVSDTTTAGEVRLNWKKASHSISHVALTAGNIRIIAVLADTFAAYETYSPPTTKAGTLSNYAGTGELALISGVYLIRNATISGNTLELFGATTKASTLEVFTTPEVSKISFNGKALESSKTEYGSVKASSPGPTDEALSFQPPKLTGWKYADSLPEISSHFDDKHWTKADHTSSHNEYFQDPVVQTQGKVLFADAYGYHANNIVWRGKFDAMPAKGKSFKETGIYFHFQGGSFSAGSLWLNDKFLGTLNADSSYSDAFGNFTFPAGALKHKDNILTFLHDNTGLEEDGGYPMPIGFRPDQADADSKLNLQTLKMPRGIMGFSLLGSKHTQVSWKVQGNKGGENAPDRVRTYINEGGLYGEVQGWHLPGFDDSKWECSSPQQGIKGAGVAFYRTTFNLNMPTDHDIPISVHFSEDKGTDYRALLYVNGWQFGRRFTRYGPQTAFVIPPGVLNTNGKNTIAISLWNTVDKPTAISSITLGVDGVYTGATDHVSNNPGWKELRG</sequence>
<dbReference type="GO" id="GO:0004565">
    <property type="term" value="F:beta-galactosidase activity"/>
    <property type="evidence" value="ECO:0007669"/>
    <property type="project" value="UniProtKB-EC"/>
</dbReference>
<proteinExistence type="inferred from homology"/>
<keyword evidence="7" id="KW-0326">Glycosidase</keyword>